<dbReference type="InterPro" id="IPR036280">
    <property type="entry name" value="Multihaem_cyt_sf"/>
</dbReference>
<dbReference type="KEGG" id="nall:PP769_19315"/>
<feature type="domain" description="Cytochrome c-552/4" evidence="1">
    <location>
        <begin position="55"/>
        <end position="158"/>
    </location>
</feature>
<dbReference type="Pfam" id="PF13435">
    <property type="entry name" value="Cytochrome_C554"/>
    <property type="match status" value="1"/>
</dbReference>
<dbReference type="AlphaFoldDB" id="A0AA96JSB9"/>
<accession>A0AA96JSB9</accession>
<dbReference type="Proteomes" id="UP001302719">
    <property type="component" value="Chromosome"/>
</dbReference>
<evidence type="ECO:0000313" key="2">
    <source>
        <dbReference type="EMBL" id="WNM58093.1"/>
    </source>
</evidence>
<sequence length="445" mass="49808">MRPTTFHLVFVVVLSLSLVAAEFFPSPVWSQEEGQSTKDLTWLDEIEKIFIPSTQCKQCHDRHFEEWKGMRERSEDLHSFGRMDGALLHGTALKSPVFRTVLGLWLQTQPTLEQRTKCLACHVPAVTVFPQYADRIIDQVQRGPNHIKVEGIGCASCHLIQASGGKDDDYPVFQLVPGSTFFGPYGDPEDNLAHQSQKAEIYEGANFCTSCHFSKVKDVTQPHLNGAILKDLVCQNCHMEQSYGSSTDKGGTHSRSLARHWFQGVVAPGIMLSNRNVQAEWTSRLNIEITQTTFSVQGILHVPNGSLIHMFPGGDPVLKQFIVKVMVKDQTGAIIGEEDKTFGRSFEELLRGPIPQPLINSGITRHIPFNIAVQEDTTPAFIEATISYALMPKPGKELQSRYLSTLSGEKQRNEALQIIDQYTTPRLLTFRTKPLETIPHLSKKS</sequence>
<dbReference type="Gene3D" id="1.10.1130.10">
    <property type="entry name" value="Flavocytochrome C3, Chain A"/>
    <property type="match status" value="1"/>
</dbReference>
<dbReference type="InterPro" id="IPR023155">
    <property type="entry name" value="Cyt_c-552/4"/>
</dbReference>
<proteinExistence type="predicted"/>
<name>A0AA96JSB9_9BACT</name>
<dbReference type="SUPFAM" id="SSF48695">
    <property type="entry name" value="Multiheme cytochromes"/>
    <property type="match status" value="1"/>
</dbReference>
<gene>
    <name evidence="2" type="ORF">PP769_19315</name>
</gene>
<evidence type="ECO:0000313" key="3">
    <source>
        <dbReference type="Proteomes" id="UP001302719"/>
    </source>
</evidence>
<organism evidence="2 3">
    <name type="scientific">Candidatus Nitrospira allomarina</name>
    <dbReference type="NCBI Taxonomy" id="3020900"/>
    <lineage>
        <taxon>Bacteria</taxon>
        <taxon>Pseudomonadati</taxon>
        <taxon>Nitrospirota</taxon>
        <taxon>Nitrospiria</taxon>
        <taxon>Nitrospirales</taxon>
        <taxon>Nitrospiraceae</taxon>
        <taxon>Nitrospira</taxon>
    </lineage>
</organism>
<dbReference type="EMBL" id="CP116967">
    <property type="protein sequence ID" value="WNM58093.1"/>
    <property type="molecule type" value="Genomic_DNA"/>
</dbReference>
<dbReference type="RefSeq" id="WP_312643419.1">
    <property type="nucleotide sequence ID" value="NZ_CP116967.1"/>
</dbReference>
<keyword evidence="3" id="KW-1185">Reference proteome</keyword>
<reference evidence="2 3" key="1">
    <citation type="submission" date="2023-01" db="EMBL/GenBank/DDBJ databases">
        <title>Cultivation and genomic characterization of new, ubiquitous marine nitrite-oxidizing bacteria from the Nitrospirales.</title>
        <authorList>
            <person name="Mueller A.J."/>
            <person name="Daebeler A."/>
            <person name="Herbold C.W."/>
            <person name="Kirkegaard R.H."/>
            <person name="Daims H."/>
        </authorList>
    </citation>
    <scope>NUCLEOTIDE SEQUENCE [LARGE SCALE GENOMIC DNA]</scope>
    <source>
        <strain evidence="2 3">VA</strain>
    </source>
</reference>
<evidence type="ECO:0000259" key="1">
    <source>
        <dbReference type="Pfam" id="PF13435"/>
    </source>
</evidence>
<protein>
    <submittedName>
        <fullName evidence="2">Multiheme c-type cytochrome</fullName>
    </submittedName>
</protein>